<dbReference type="OrthoDB" id="5556956at2759"/>
<feature type="region of interest" description="Disordered" evidence="1">
    <location>
        <begin position="183"/>
        <end position="286"/>
    </location>
</feature>
<organism evidence="2 3">
    <name type="scientific">Boletus reticuloceps</name>
    <dbReference type="NCBI Taxonomy" id="495285"/>
    <lineage>
        <taxon>Eukaryota</taxon>
        <taxon>Fungi</taxon>
        <taxon>Dikarya</taxon>
        <taxon>Basidiomycota</taxon>
        <taxon>Agaricomycotina</taxon>
        <taxon>Agaricomycetes</taxon>
        <taxon>Agaricomycetidae</taxon>
        <taxon>Boletales</taxon>
        <taxon>Boletineae</taxon>
        <taxon>Boletaceae</taxon>
        <taxon>Boletoideae</taxon>
        <taxon>Boletus</taxon>
    </lineage>
</organism>
<dbReference type="InterPro" id="IPR053030">
    <property type="entry name" value="Ribosomal_biogenesis_FAF1-like"/>
</dbReference>
<dbReference type="PANTHER" id="PTHR28096">
    <property type="entry name" value="PROTEIN FAF1"/>
    <property type="match status" value="1"/>
</dbReference>
<evidence type="ECO:0000313" key="2">
    <source>
        <dbReference type="EMBL" id="KAG6378815.1"/>
    </source>
</evidence>
<name>A0A8I3ADU6_9AGAM</name>
<feature type="region of interest" description="Disordered" evidence="1">
    <location>
        <begin position="25"/>
        <end position="80"/>
    </location>
</feature>
<gene>
    <name evidence="2" type="ORF">JVT61DRAFT_13094</name>
</gene>
<reference evidence="2" key="1">
    <citation type="submission" date="2021-03" db="EMBL/GenBank/DDBJ databases">
        <title>Evolutionary innovations through gain and loss of genes in the ectomycorrhizal Boletales.</title>
        <authorList>
            <person name="Wu G."/>
            <person name="Miyauchi S."/>
            <person name="Morin E."/>
            <person name="Yang Z.-L."/>
            <person name="Xu J."/>
            <person name="Martin F.M."/>
        </authorList>
    </citation>
    <scope>NUCLEOTIDE SEQUENCE</scope>
    <source>
        <strain evidence="2">BR01</strain>
    </source>
</reference>
<dbReference type="GO" id="GO:0000462">
    <property type="term" value="P:maturation of SSU-rRNA from tricistronic rRNA transcript (SSU-rRNA, 5.8S rRNA, LSU-rRNA)"/>
    <property type="evidence" value="ECO:0007669"/>
    <property type="project" value="TreeGrafter"/>
</dbReference>
<dbReference type="PANTHER" id="PTHR28096:SF1">
    <property type="entry name" value="PROTEIN FAF1"/>
    <property type="match status" value="1"/>
</dbReference>
<protein>
    <submittedName>
        <fullName evidence="2">Uncharacterized protein</fullName>
    </submittedName>
</protein>
<dbReference type="AlphaFoldDB" id="A0A8I3ADU6"/>
<sequence>MTTQNDKERLLNILHAHGQQFISAFDVPTASKREAGDSSGSESEEEWTGFGSSPRDNSMTASDGEDDGSEDSWRTPDVTVFLESTRQQAAANLSAKELRKSFMSSKVSNITPPASKEKIPDEESDDERTNAQNDALLHRLVHTRLLSGSLNPDLDLNHAQRGRALAGRVLELAGAAKLGKGESVFRQQQRNKAAKHVRDGLSRKEREQDKKALDEAKNLGNYHPTLKRIYDSNPSAPKKRPRGLGMGVGKFVGGTLKLSREEIASVTGSRKRPWDNGRRGMRQRPR</sequence>
<accession>A0A8I3ADU6</accession>
<dbReference type="GO" id="GO:0005730">
    <property type="term" value="C:nucleolus"/>
    <property type="evidence" value="ECO:0007669"/>
    <property type="project" value="TreeGrafter"/>
</dbReference>
<comment type="caution">
    <text evidence="2">The sequence shown here is derived from an EMBL/GenBank/DDBJ whole genome shotgun (WGS) entry which is preliminary data.</text>
</comment>
<feature type="region of interest" description="Disordered" evidence="1">
    <location>
        <begin position="104"/>
        <end position="128"/>
    </location>
</feature>
<evidence type="ECO:0000256" key="1">
    <source>
        <dbReference type="SAM" id="MobiDB-lite"/>
    </source>
</evidence>
<feature type="compositionally biased region" description="Basic and acidic residues" evidence="1">
    <location>
        <begin position="196"/>
        <end position="217"/>
    </location>
</feature>
<evidence type="ECO:0000313" key="3">
    <source>
        <dbReference type="Proteomes" id="UP000683000"/>
    </source>
</evidence>
<dbReference type="EMBL" id="JAGFBS010000006">
    <property type="protein sequence ID" value="KAG6378815.1"/>
    <property type="molecule type" value="Genomic_DNA"/>
</dbReference>
<proteinExistence type="predicted"/>
<keyword evidence="3" id="KW-1185">Reference proteome</keyword>
<dbReference type="Proteomes" id="UP000683000">
    <property type="component" value="Unassembled WGS sequence"/>
</dbReference>